<evidence type="ECO:0000313" key="3">
    <source>
        <dbReference type="Proteomes" id="UP001189429"/>
    </source>
</evidence>
<feature type="compositionally biased region" description="Basic residues" evidence="1">
    <location>
        <begin position="251"/>
        <end position="266"/>
    </location>
</feature>
<keyword evidence="3" id="KW-1185">Reference proteome</keyword>
<proteinExistence type="predicted"/>
<sequence length="396" mass="43134">MASPPSEVPWRSTRGRSAPWTQPECRTIAEAMLSNIPAASASLILENKKKVDRVISYNAAYNVTVQALKENFGYLKAVIEHCPQGAPSSYMLADAFLELDKLLNSKLLNPAGIKTKQVLALEEAGRLRKMVGHTRNLHGRVDTSRDPVLMQLKSMRAPSPGSKRAQLQRGSSSESQAASPVGELFTPVKKQEIDYAAETDRLLGIGPVDAVSAMGMKIMAMDSEGSLRAPNPHQQWALAKPEKNSSEKAPPKKKKKNKSSFGRKRKAAPEPKPVAAVAMAPELLPPPPPAQDPKVEEAISKMLTNYPEHGPRESLHLRIPVEAWPKVINGKHSYTIYGGAHAKVEVNLKCKHFRVQGKEPGTPPIDGSPNVPWAKYSSIAEAWTACKVLSGFDASK</sequence>
<feature type="compositionally biased region" description="Polar residues" evidence="1">
    <location>
        <begin position="168"/>
        <end position="178"/>
    </location>
</feature>
<feature type="region of interest" description="Disordered" evidence="1">
    <location>
        <begin position="237"/>
        <end position="273"/>
    </location>
</feature>
<feature type="region of interest" description="Disordered" evidence="1">
    <location>
        <begin position="154"/>
        <end position="183"/>
    </location>
</feature>
<reference evidence="2" key="1">
    <citation type="submission" date="2023-10" db="EMBL/GenBank/DDBJ databases">
        <authorList>
            <person name="Chen Y."/>
            <person name="Shah S."/>
            <person name="Dougan E. K."/>
            <person name="Thang M."/>
            <person name="Chan C."/>
        </authorList>
    </citation>
    <scope>NUCLEOTIDE SEQUENCE [LARGE SCALE GENOMIC DNA]</scope>
</reference>
<name>A0ABN9Q9F7_9DINO</name>
<organism evidence="2 3">
    <name type="scientific">Prorocentrum cordatum</name>
    <dbReference type="NCBI Taxonomy" id="2364126"/>
    <lineage>
        <taxon>Eukaryota</taxon>
        <taxon>Sar</taxon>
        <taxon>Alveolata</taxon>
        <taxon>Dinophyceae</taxon>
        <taxon>Prorocentrales</taxon>
        <taxon>Prorocentraceae</taxon>
        <taxon>Prorocentrum</taxon>
    </lineage>
</organism>
<feature type="region of interest" description="Disordered" evidence="1">
    <location>
        <begin position="1"/>
        <end position="21"/>
    </location>
</feature>
<dbReference type="EMBL" id="CAUYUJ010002271">
    <property type="protein sequence ID" value="CAK0800017.1"/>
    <property type="molecule type" value="Genomic_DNA"/>
</dbReference>
<comment type="caution">
    <text evidence="2">The sequence shown here is derived from an EMBL/GenBank/DDBJ whole genome shotgun (WGS) entry which is preliminary data.</text>
</comment>
<evidence type="ECO:0000256" key="1">
    <source>
        <dbReference type="SAM" id="MobiDB-lite"/>
    </source>
</evidence>
<accession>A0ABN9Q9F7</accession>
<feature type="compositionally biased region" description="Basic and acidic residues" evidence="1">
    <location>
        <begin position="240"/>
        <end position="250"/>
    </location>
</feature>
<gene>
    <name evidence="2" type="ORF">PCOR1329_LOCUS8303</name>
</gene>
<dbReference type="Proteomes" id="UP001189429">
    <property type="component" value="Unassembled WGS sequence"/>
</dbReference>
<evidence type="ECO:0000313" key="2">
    <source>
        <dbReference type="EMBL" id="CAK0800017.1"/>
    </source>
</evidence>
<protein>
    <submittedName>
        <fullName evidence="2">Uncharacterized protein</fullName>
    </submittedName>
</protein>